<name>A0ABQ2DCP0_9DEIO</name>
<dbReference type="Proteomes" id="UP000632222">
    <property type="component" value="Unassembled WGS sequence"/>
</dbReference>
<dbReference type="Gene3D" id="3.40.50.880">
    <property type="match status" value="1"/>
</dbReference>
<organism evidence="5 6">
    <name type="scientific">Deinococcus roseus</name>
    <dbReference type="NCBI Taxonomy" id="392414"/>
    <lineage>
        <taxon>Bacteria</taxon>
        <taxon>Thermotogati</taxon>
        <taxon>Deinococcota</taxon>
        <taxon>Deinococci</taxon>
        <taxon>Deinococcales</taxon>
        <taxon>Deinococcaceae</taxon>
        <taxon>Deinococcus</taxon>
    </lineage>
</organism>
<dbReference type="InterPro" id="IPR002818">
    <property type="entry name" value="DJ-1/PfpI"/>
</dbReference>
<dbReference type="PANTHER" id="PTHR48094">
    <property type="entry name" value="PROTEIN/NUCLEIC ACID DEGLYCASE DJ-1-RELATED"/>
    <property type="match status" value="1"/>
</dbReference>
<comment type="caution">
    <text evidence="5">The sequence shown here is derived from an EMBL/GenBank/DDBJ whole genome shotgun (WGS) entry which is preliminary data.</text>
</comment>
<keyword evidence="1" id="KW-0346">Stress response</keyword>
<keyword evidence="6" id="KW-1185">Reference proteome</keyword>
<dbReference type="InterPro" id="IPR029062">
    <property type="entry name" value="Class_I_gatase-like"/>
</dbReference>
<dbReference type="RefSeq" id="WP_229684904.1">
    <property type="nucleotide sequence ID" value="NZ_BMOD01000024.1"/>
</dbReference>
<dbReference type="InterPro" id="IPR050325">
    <property type="entry name" value="Prot/Nucl_acid_deglycase"/>
</dbReference>
<dbReference type="PANTHER" id="PTHR48094:SF11">
    <property type="entry name" value="GLUTATHIONE-INDEPENDENT GLYOXALASE HSP31-RELATED"/>
    <property type="match status" value="1"/>
</dbReference>
<protein>
    <submittedName>
        <fullName evidence="5">Glutamine amidotransferase</fullName>
    </submittedName>
</protein>
<dbReference type="EMBL" id="BMOD01000024">
    <property type="protein sequence ID" value="GGJ52114.1"/>
    <property type="molecule type" value="Genomic_DNA"/>
</dbReference>
<reference evidence="6" key="1">
    <citation type="journal article" date="2019" name="Int. J. Syst. Evol. Microbiol.">
        <title>The Global Catalogue of Microorganisms (GCM) 10K type strain sequencing project: providing services to taxonomists for standard genome sequencing and annotation.</title>
        <authorList>
            <consortium name="The Broad Institute Genomics Platform"/>
            <consortium name="The Broad Institute Genome Sequencing Center for Infectious Disease"/>
            <person name="Wu L."/>
            <person name="Ma J."/>
        </authorList>
    </citation>
    <scope>NUCLEOTIDE SEQUENCE [LARGE SCALE GENOMIC DNA]</scope>
    <source>
        <strain evidence="6">JCM 14370</strain>
    </source>
</reference>
<proteinExistence type="inferred from homology"/>
<sequence length="192" mass="21624">MKPKLVGKKIGILMESDFYDPEIWYYKSRFPEEGASVHFLSKLWGQPGLTFNGHEFHTPFYVNEAFTDMDDETLKSFDAIIIPAGFVSDRLRYTPDVTQPSDAVQFIKRVFAEESIVKGVICHGLWLLAWAPELVRGRKLTTHNNLYADAINMGAEYVNEDVVVDGDLITGRTGGHHAQFARAIIEKLSGEA</sequence>
<evidence type="ECO:0000313" key="5">
    <source>
        <dbReference type="EMBL" id="GGJ52114.1"/>
    </source>
</evidence>
<dbReference type="SUPFAM" id="SSF52317">
    <property type="entry name" value="Class I glutamine amidotransferase-like"/>
    <property type="match status" value="1"/>
</dbReference>
<gene>
    <name evidence="5" type="ORF">GCM10008938_42660</name>
</gene>
<accession>A0ABQ2DCP0</accession>
<comment type="similarity">
    <text evidence="3">Belongs to the peptidase C56 family. HSP31-like subfamily.</text>
</comment>
<evidence type="ECO:0000256" key="3">
    <source>
        <dbReference type="ARBA" id="ARBA00038493"/>
    </source>
</evidence>
<evidence type="ECO:0000256" key="1">
    <source>
        <dbReference type="ARBA" id="ARBA00023016"/>
    </source>
</evidence>
<evidence type="ECO:0000259" key="4">
    <source>
        <dbReference type="Pfam" id="PF01965"/>
    </source>
</evidence>
<keyword evidence="2" id="KW-0456">Lyase</keyword>
<feature type="domain" description="DJ-1/PfpI" evidence="4">
    <location>
        <begin position="8"/>
        <end position="186"/>
    </location>
</feature>
<evidence type="ECO:0000256" key="2">
    <source>
        <dbReference type="ARBA" id="ARBA00023239"/>
    </source>
</evidence>
<evidence type="ECO:0000313" key="6">
    <source>
        <dbReference type="Proteomes" id="UP000632222"/>
    </source>
</evidence>
<keyword evidence="5" id="KW-0315">Glutamine amidotransferase</keyword>
<dbReference type="Pfam" id="PF01965">
    <property type="entry name" value="DJ-1_PfpI"/>
    <property type="match status" value="1"/>
</dbReference>